<evidence type="ECO:0000313" key="7">
    <source>
        <dbReference type="EMBL" id="CAB4878332.1"/>
    </source>
</evidence>
<keyword evidence="2" id="KW-0288">FMN</keyword>
<keyword evidence="1" id="KW-0285">Flavoprotein</keyword>
<dbReference type="AlphaFoldDB" id="A0A6J7QCV0"/>
<dbReference type="Gene3D" id="3.20.20.30">
    <property type="entry name" value="Luciferase-like domain"/>
    <property type="match status" value="1"/>
</dbReference>
<dbReference type="PANTHER" id="PTHR42847">
    <property type="entry name" value="ALKANESULFONATE MONOOXYGENASE"/>
    <property type="match status" value="1"/>
</dbReference>
<proteinExistence type="predicted"/>
<accession>A0A6J7QCV0</accession>
<keyword evidence="3" id="KW-0560">Oxidoreductase</keyword>
<evidence type="ECO:0000256" key="1">
    <source>
        <dbReference type="ARBA" id="ARBA00022630"/>
    </source>
</evidence>
<dbReference type="EMBL" id="CAFBPM010000004">
    <property type="protein sequence ID" value="CAB5015467.1"/>
    <property type="molecule type" value="Genomic_DNA"/>
</dbReference>
<dbReference type="Pfam" id="PF00296">
    <property type="entry name" value="Bac_luciferase"/>
    <property type="match status" value="1"/>
</dbReference>
<evidence type="ECO:0000313" key="8">
    <source>
        <dbReference type="EMBL" id="CAB5015467.1"/>
    </source>
</evidence>
<dbReference type="GO" id="GO:0008726">
    <property type="term" value="F:alkanesulfonate monooxygenase activity"/>
    <property type="evidence" value="ECO:0007669"/>
    <property type="project" value="TreeGrafter"/>
</dbReference>
<organism evidence="8">
    <name type="scientific">freshwater metagenome</name>
    <dbReference type="NCBI Taxonomy" id="449393"/>
    <lineage>
        <taxon>unclassified sequences</taxon>
        <taxon>metagenomes</taxon>
        <taxon>ecological metagenomes</taxon>
    </lineage>
</organism>
<dbReference type="GO" id="GO:0046306">
    <property type="term" value="P:alkanesulfonate catabolic process"/>
    <property type="evidence" value="ECO:0007669"/>
    <property type="project" value="TreeGrafter"/>
</dbReference>
<evidence type="ECO:0000313" key="6">
    <source>
        <dbReference type="EMBL" id="CAB4817713.1"/>
    </source>
</evidence>
<evidence type="ECO:0000256" key="2">
    <source>
        <dbReference type="ARBA" id="ARBA00022643"/>
    </source>
</evidence>
<dbReference type="InterPro" id="IPR036661">
    <property type="entry name" value="Luciferase-like_sf"/>
</dbReference>
<dbReference type="EMBL" id="CAFABE010000005">
    <property type="protein sequence ID" value="CAB4817713.1"/>
    <property type="molecule type" value="Genomic_DNA"/>
</dbReference>
<dbReference type="PANTHER" id="PTHR42847:SF4">
    <property type="entry name" value="ALKANESULFONATE MONOOXYGENASE-RELATED"/>
    <property type="match status" value="1"/>
</dbReference>
<keyword evidence="4" id="KW-0503">Monooxygenase</keyword>
<dbReference type="InterPro" id="IPR019921">
    <property type="entry name" value="Lucif-like_OxRdtase_Rv2161c"/>
</dbReference>
<dbReference type="SUPFAM" id="SSF51679">
    <property type="entry name" value="Bacterial luciferase-like"/>
    <property type="match status" value="1"/>
</dbReference>
<name>A0A6J7QCV0_9ZZZZ</name>
<sequence length="332" mass="36199">MSTNPLAPKSVVSTVPTGTVVWGMQLPIQSQSSIYVSEWEKTASIDEFAHIAVAADLAGCFYLGVCDHTAIPERLVEAMGSVWYDTIATLGWLAGITTRTKLLSHVFILSQRHPLRAAKELATIDLLSQGRLIAGIGAGHVNEEFDVLSGDDGFRSRGRDTDEAVVALATCFENEVPTHQGERWEFSDMHVSPRPVQQPRPPIWIGGSSGPALRRTAALGDGWLPQGTRRKDLPGQIAQLKEMRAELRDGAPLDIGTIAEPMYVLEKSGQDPGWDLPAYVMAAGPEEIATSMNELATMGVNHLQIAFRVRSSQEFIEQTQRFGELVAPHLHA</sequence>
<evidence type="ECO:0000256" key="3">
    <source>
        <dbReference type="ARBA" id="ARBA00023002"/>
    </source>
</evidence>
<dbReference type="InterPro" id="IPR011251">
    <property type="entry name" value="Luciferase-like_dom"/>
</dbReference>
<gene>
    <name evidence="6" type="ORF">UFOPK3164_00196</name>
    <name evidence="7" type="ORF">UFOPK3427_01279</name>
    <name evidence="8" type="ORF">UFOPK4112_00567</name>
</gene>
<dbReference type="NCBIfam" id="TIGR03619">
    <property type="entry name" value="F420_Rv2161c"/>
    <property type="match status" value="1"/>
</dbReference>
<evidence type="ECO:0000259" key="5">
    <source>
        <dbReference type="Pfam" id="PF00296"/>
    </source>
</evidence>
<feature type="domain" description="Luciferase-like" evidence="5">
    <location>
        <begin position="37"/>
        <end position="257"/>
    </location>
</feature>
<evidence type="ECO:0000256" key="4">
    <source>
        <dbReference type="ARBA" id="ARBA00023033"/>
    </source>
</evidence>
<dbReference type="InterPro" id="IPR050172">
    <property type="entry name" value="SsuD_RutA_monooxygenase"/>
</dbReference>
<dbReference type="EMBL" id="CAFBLT010000001">
    <property type="protein sequence ID" value="CAB4878332.1"/>
    <property type="molecule type" value="Genomic_DNA"/>
</dbReference>
<reference evidence="8" key="1">
    <citation type="submission" date="2020-05" db="EMBL/GenBank/DDBJ databases">
        <authorList>
            <person name="Chiriac C."/>
            <person name="Salcher M."/>
            <person name="Ghai R."/>
            <person name="Kavagutti S V."/>
        </authorList>
    </citation>
    <scope>NUCLEOTIDE SEQUENCE</scope>
</reference>
<protein>
    <submittedName>
        <fullName evidence="8">Unannotated protein</fullName>
    </submittedName>
</protein>